<proteinExistence type="predicted"/>
<gene>
    <name evidence="1" type="ORF">IC620_06820</name>
</gene>
<evidence type="ECO:0008006" key="3">
    <source>
        <dbReference type="Google" id="ProtNLM"/>
    </source>
</evidence>
<accession>A0A926N6H5</accession>
<dbReference type="AlphaFoldDB" id="A0A926N6H5"/>
<name>A0A926N6H5_9BACL</name>
<dbReference type="PROSITE" id="PS51257">
    <property type="entry name" value="PROKAR_LIPOPROTEIN"/>
    <property type="match status" value="1"/>
</dbReference>
<organism evidence="1 2">
    <name type="scientific">Polycladospora coralii</name>
    <dbReference type="NCBI Taxonomy" id="2771432"/>
    <lineage>
        <taxon>Bacteria</taxon>
        <taxon>Bacillati</taxon>
        <taxon>Bacillota</taxon>
        <taxon>Bacilli</taxon>
        <taxon>Bacillales</taxon>
        <taxon>Thermoactinomycetaceae</taxon>
        <taxon>Polycladospora</taxon>
    </lineage>
</organism>
<protein>
    <recommendedName>
        <fullName evidence="3">Lipoprotein</fullName>
    </recommendedName>
</protein>
<keyword evidence="2" id="KW-1185">Reference proteome</keyword>
<dbReference type="Proteomes" id="UP000661691">
    <property type="component" value="Unassembled WGS sequence"/>
</dbReference>
<evidence type="ECO:0000313" key="2">
    <source>
        <dbReference type="Proteomes" id="UP000661691"/>
    </source>
</evidence>
<sequence length="62" mass="6788">MRKLRKLTVTFLMLVSMLTGCISGAVLYHKGEELLYLIHGVDQYSTNLSDGDHDKSSDDGGG</sequence>
<dbReference type="EMBL" id="JACXAH010000008">
    <property type="protein sequence ID" value="MBD1372071.1"/>
    <property type="molecule type" value="Genomic_DNA"/>
</dbReference>
<comment type="caution">
    <text evidence="1">The sequence shown here is derived from an EMBL/GenBank/DDBJ whole genome shotgun (WGS) entry which is preliminary data.</text>
</comment>
<reference evidence="1" key="1">
    <citation type="submission" date="2020-09" db="EMBL/GenBank/DDBJ databases">
        <title>A novel bacterium of genus Hazenella, isolated from South China Sea.</title>
        <authorList>
            <person name="Huang H."/>
            <person name="Mo K."/>
            <person name="Hu Y."/>
        </authorList>
    </citation>
    <scope>NUCLEOTIDE SEQUENCE</scope>
    <source>
        <strain evidence="1">IB182357</strain>
    </source>
</reference>
<dbReference type="RefSeq" id="WP_191139499.1">
    <property type="nucleotide sequence ID" value="NZ_JACXAG020000003.1"/>
</dbReference>
<evidence type="ECO:0000313" key="1">
    <source>
        <dbReference type="EMBL" id="MBD1372071.1"/>
    </source>
</evidence>